<dbReference type="Proteomes" id="UP000321405">
    <property type="component" value="Unassembled WGS sequence"/>
</dbReference>
<evidence type="ECO:0000259" key="2">
    <source>
        <dbReference type="Pfam" id="PF03886"/>
    </source>
</evidence>
<evidence type="ECO:0000313" key="3">
    <source>
        <dbReference type="EMBL" id="GEL01140.1"/>
    </source>
</evidence>
<feature type="chain" id="PRO_5022222232" description="ABC-type transport auxiliary lipoprotein component domain-containing protein" evidence="1">
    <location>
        <begin position="24"/>
        <end position="214"/>
    </location>
</feature>
<reference evidence="3 4" key="1">
    <citation type="submission" date="2019-07" db="EMBL/GenBank/DDBJ databases">
        <title>Whole genome shotgun sequence of Swaminathania salitolerans NBRC 104436.</title>
        <authorList>
            <person name="Hosoyama A."/>
            <person name="Uohara A."/>
            <person name="Ohji S."/>
            <person name="Ichikawa N."/>
        </authorList>
    </citation>
    <scope>NUCLEOTIDE SEQUENCE [LARGE SCALE GENOMIC DNA]</scope>
    <source>
        <strain evidence="3 4">NBRC 104436</strain>
    </source>
</reference>
<dbReference type="Gene3D" id="3.40.50.10610">
    <property type="entry name" value="ABC-type transport auxiliary lipoprotein component"/>
    <property type="match status" value="1"/>
</dbReference>
<proteinExistence type="predicted"/>
<dbReference type="AlphaFoldDB" id="A0A511BLB6"/>
<dbReference type="SUPFAM" id="SSF159594">
    <property type="entry name" value="XCC0632-like"/>
    <property type="match status" value="1"/>
</dbReference>
<feature type="domain" description="ABC-type transport auxiliary lipoprotein component" evidence="2">
    <location>
        <begin position="30"/>
        <end position="154"/>
    </location>
</feature>
<keyword evidence="1" id="KW-0732">Signal</keyword>
<gene>
    <name evidence="3" type="ORF">SSA02_03030</name>
</gene>
<dbReference type="RefSeq" id="WP_147092145.1">
    <property type="nucleotide sequence ID" value="NZ_BJVC01000001.1"/>
</dbReference>
<evidence type="ECO:0000313" key="4">
    <source>
        <dbReference type="Proteomes" id="UP000321405"/>
    </source>
</evidence>
<protein>
    <recommendedName>
        <fullName evidence="2">ABC-type transport auxiliary lipoprotein component domain-containing protein</fullName>
    </recommendedName>
</protein>
<dbReference type="OrthoDB" id="7346275at2"/>
<sequence>MRCRYPGSALLIALLVAPLAGCAAPPVQVYTLSPPLAQSPAPGPAAETVFVPRLIVPDEFDTQDILLRDGSRLIRSPNGRWASRLSRTATDLVIARLSQDWPAKFVTGHAPMESAATRLSITIERFDLTTDGKARLVASWTGTPLTETSPAKASPARTFPARTSPARTFPAETTQHAMIEAEGPVAHDSQRAALLQTLFTKLADRIAAPSGGSR</sequence>
<keyword evidence="4" id="KW-1185">Reference proteome</keyword>
<dbReference type="Pfam" id="PF03886">
    <property type="entry name" value="ABC_trans_aux"/>
    <property type="match status" value="1"/>
</dbReference>
<dbReference type="EMBL" id="BJVC01000001">
    <property type="protein sequence ID" value="GEL01140.1"/>
    <property type="molecule type" value="Genomic_DNA"/>
</dbReference>
<dbReference type="InterPro" id="IPR005586">
    <property type="entry name" value="ABC_trans_aux"/>
</dbReference>
<evidence type="ECO:0000256" key="1">
    <source>
        <dbReference type="SAM" id="SignalP"/>
    </source>
</evidence>
<organism evidence="3 4">
    <name type="scientific">Swaminathania salitolerans</name>
    <dbReference type="NCBI Taxonomy" id="182838"/>
    <lineage>
        <taxon>Bacteria</taxon>
        <taxon>Pseudomonadati</taxon>
        <taxon>Pseudomonadota</taxon>
        <taxon>Alphaproteobacteria</taxon>
        <taxon>Acetobacterales</taxon>
        <taxon>Acetobacteraceae</taxon>
        <taxon>Swaminathania</taxon>
    </lineage>
</organism>
<comment type="caution">
    <text evidence="3">The sequence shown here is derived from an EMBL/GenBank/DDBJ whole genome shotgun (WGS) entry which is preliminary data.</text>
</comment>
<name>A0A511BLB6_9PROT</name>
<accession>A0A511BLB6</accession>
<feature type="signal peptide" evidence="1">
    <location>
        <begin position="1"/>
        <end position="23"/>
    </location>
</feature>